<dbReference type="EMBL" id="CP011125">
    <property type="protein sequence ID" value="AKF07035.1"/>
    <property type="molecule type" value="Genomic_DNA"/>
</dbReference>
<gene>
    <name evidence="9" type="ORF">DB32_004184</name>
</gene>
<dbReference type="GO" id="GO:0003677">
    <property type="term" value="F:DNA binding"/>
    <property type="evidence" value="ECO:0007669"/>
    <property type="project" value="UniProtKB-KW"/>
</dbReference>
<dbReference type="InterPro" id="IPR039425">
    <property type="entry name" value="RNA_pol_sigma-70-like"/>
</dbReference>
<keyword evidence="4" id="KW-0238">DNA-binding</keyword>
<evidence type="ECO:0000256" key="6">
    <source>
        <dbReference type="SAM" id="MobiDB-lite"/>
    </source>
</evidence>
<dbReference type="InterPro" id="IPR013249">
    <property type="entry name" value="RNA_pol_sigma70_r4_t2"/>
</dbReference>
<dbReference type="AlphaFoldDB" id="A0A0F6YKA3"/>
<evidence type="ECO:0000259" key="7">
    <source>
        <dbReference type="Pfam" id="PF04542"/>
    </source>
</evidence>
<dbReference type="Gene3D" id="1.10.1740.10">
    <property type="match status" value="1"/>
</dbReference>
<dbReference type="CDD" id="cd06171">
    <property type="entry name" value="Sigma70_r4"/>
    <property type="match status" value="1"/>
</dbReference>
<dbReference type="InterPro" id="IPR013325">
    <property type="entry name" value="RNA_pol_sigma_r2"/>
</dbReference>
<keyword evidence="10" id="KW-1185">Reference proteome</keyword>
<reference evidence="9 10" key="1">
    <citation type="submission" date="2015-03" db="EMBL/GenBank/DDBJ databases">
        <title>Genome assembly of Sandaracinus amylolyticus DSM 53668.</title>
        <authorList>
            <person name="Sharma G."/>
            <person name="Subramanian S."/>
        </authorList>
    </citation>
    <scope>NUCLEOTIDE SEQUENCE [LARGE SCALE GENOMIC DNA]</scope>
    <source>
        <strain evidence="9 10">DSM 53668</strain>
    </source>
</reference>
<evidence type="ECO:0000256" key="2">
    <source>
        <dbReference type="ARBA" id="ARBA00023015"/>
    </source>
</evidence>
<dbReference type="GO" id="GO:0006352">
    <property type="term" value="P:DNA-templated transcription initiation"/>
    <property type="evidence" value="ECO:0007669"/>
    <property type="project" value="InterPro"/>
</dbReference>
<feature type="domain" description="RNA polymerase sigma-70 region 2" evidence="7">
    <location>
        <begin position="24"/>
        <end position="91"/>
    </location>
</feature>
<dbReference type="PANTHER" id="PTHR43133">
    <property type="entry name" value="RNA POLYMERASE ECF-TYPE SIGMA FACTO"/>
    <property type="match status" value="1"/>
</dbReference>
<keyword evidence="3" id="KW-0731">Sigma factor</keyword>
<dbReference type="PANTHER" id="PTHR43133:SF8">
    <property type="entry name" value="RNA POLYMERASE SIGMA FACTOR HI_1459-RELATED"/>
    <property type="match status" value="1"/>
</dbReference>
<dbReference type="KEGG" id="samy:DB32_004184"/>
<name>A0A0F6YKA3_9BACT</name>
<keyword evidence="2" id="KW-0805">Transcription regulation</keyword>
<evidence type="ECO:0000256" key="3">
    <source>
        <dbReference type="ARBA" id="ARBA00023082"/>
    </source>
</evidence>
<feature type="domain" description="RNA polymerase sigma factor 70 region 4 type 2" evidence="8">
    <location>
        <begin position="128"/>
        <end position="179"/>
    </location>
</feature>
<evidence type="ECO:0000313" key="10">
    <source>
        <dbReference type="Proteomes" id="UP000034883"/>
    </source>
</evidence>
<evidence type="ECO:0000313" key="9">
    <source>
        <dbReference type="EMBL" id="AKF07035.1"/>
    </source>
</evidence>
<evidence type="ECO:0000256" key="4">
    <source>
        <dbReference type="ARBA" id="ARBA00023125"/>
    </source>
</evidence>
<dbReference type="NCBIfam" id="TIGR02937">
    <property type="entry name" value="sigma70-ECF"/>
    <property type="match status" value="1"/>
</dbReference>
<dbReference type="InterPro" id="IPR013324">
    <property type="entry name" value="RNA_pol_sigma_r3/r4-like"/>
</dbReference>
<protein>
    <submittedName>
        <fullName evidence="9">RNA polymerase sigma factor RpoE</fullName>
    </submittedName>
</protein>
<evidence type="ECO:0000256" key="5">
    <source>
        <dbReference type="ARBA" id="ARBA00023163"/>
    </source>
</evidence>
<dbReference type="Gene3D" id="1.10.10.10">
    <property type="entry name" value="Winged helix-like DNA-binding domain superfamily/Winged helix DNA-binding domain"/>
    <property type="match status" value="1"/>
</dbReference>
<evidence type="ECO:0000259" key="8">
    <source>
        <dbReference type="Pfam" id="PF08281"/>
    </source>
</evidence>
<proteinExistence type="inferred from homology"/>
<dbReference type="InterPro" id="IPR014284">
    <property type="entry name" value="RNA_pol_sigma-70_dom"/>
</dbReference>
<sequence length="206" mass="22930">MVEPNESELIERAKRGEKAAFGRLLRMHQRRVYACAIHMLGDRGEAEDAVQETFLRAWRAIDRFDGRAELSTWLYRICINVSLNTLRRRKRVDAADISDPRVPEPAADPTQGQNDPRHSAQAAQLYGRLAKALDDLSPSLRATVVLVLLEGVPQKEASEVLGCSEGTIAWRVHEARRRLRLVLGDHLEESSDEGAAVSAAATGRRA</sequence>
<dbReference type="GO" id="GO:0016987">
    <property type="term" value="F:sigma factor activity"/>
    <property type="evidence" value="ECO:0007669"/>
    <property type="project" value="UniProtKB-KW"/>
</dbReference>
<dbReference type="STRING" id="927083.DB32_004184"/>
<evidence type="ECO:0000256" key="1">
    <source>
        <dbReference type="ARBA" id="ARBA00010641"/>
    </source>
</evidence>
<dbReference type="InterPro" id="IPR036388">
    <property type="entry name" value="WH-like_DNA-bd_sf"/>
</dbReference>
<dbReference type="RefSeq" id="WP_169791498.1">
    <property type="nucleotide sequence ID" value="NZ_CP011125.1"/>
</dbReference>
<dbReference type="Pfam" id="PF04542">
    <property type="entry name" value="Sigma70_r2"/>
    <property type="match status" value="1"/>
</dbReference>
<dbReference type="Proteomes" id="UP000034883">
    <property type="component" value="Chromosome"/>
</dbReference>
<comment type="similarity">
    <text evidence="1">Belongs to the sigma-70 factor family. ECF subfamily.</text>
</comment>
<dbReference type="SUPFAM" id="SSF88946">
    <property type="entry name" value="Sigma2 domain of RNA polymerase sigma factors"/>
    <property type="match status" value="1"/>
</dbReference>
<feature type="region of interest" description="Disordered" evidence="6">
    <location>
        <begin position="96"/>
        <end position="119"/>
    </location>
</feature>
<accession>A0A0F6YKA3</accession>
<dbReference type="Pfam" id="PF08281">
    <property type="entry name" value="Sigma70_r4_2"/>
    <property type="match status" value="1"/>
</dbReference>
<organism evidence="9 10">
    <name type="scientific">Sandaracinus amylolyticus</name>
    <dbReference type="NCBI Taxonomy" id="927083"/>
    <lineage>
        <taxon>Bacteria</taxon>
        <taxon>Pseudomonadati</taxon>
        <taxon>Myxococcota</taxon>
        <taxon>Polyangia</taxon>
        <taxon>Polyangiales</taxon>
        <taxon>Sandaracinaceae</taxon>
        <taxon>Sandaracinus</taxon>
    </lineage>
</organism>
<dbReference type="InterPro" id="IPR007627">
    <property type="entry name" value="RNA_pol_sigma70_r2"/>
</dbReference>
<dbReference type="SUPFAM" id="SSF88659">
    <property type="entry name" value="Sigma3 and sigma4 domains of RNA polymerase sigma factors"/>
    <property type="match status" value="1"/>
</dbReference>
<keyword evidence="5" id="KW-0804">Transcription</keyword>